<dbReference type="AlphaFoldDB" id="A0A834X842"/>
<evidence type="ECO:0000313" key="3">
    <source>
        <dbReference type="Proteomes" id="UP000634136"/>
    </source>
</evidence>
<protein>
    <submittedName>
        <fullName evidence="2">Uncharacterized protein</fullName>
    </submittedName>
</protein>
<organism evidence="2 3">
    <name type="scientific">Senna tora</name>
    <dbReference type="NCBI Taxonomy" id="362788"/>
    <lineage>
        <taxon>Eukaryota</taxon>
        <taxon>Viridiplantae</taxon>
        <taxon>Streptophyta</taxon>
        <taxon>Embryophyta</taxon>
        <taxon>Tracheophyta</taxon>
        <taxon>Spermatophyta</taxon>
        <taxon>Magnoliopsida</taxon>
        <taxon>eudicotyledons</taxon>
        <taxon>Gunneridae</taxon>
        <taxon>Pentapetalae</taxon>
        <taxon>rosids</taxon>
        <taxon>fabids</taxon>
        <taxon>Fabales</taxon>
        <taxon>Fabaceae</taxon>
        <taxon>Caesalpinioideae</taxon>
        <taxon>Cassia clade</taxon>
        <taxon>Senna</taxon>
    </lineage>
</organism>
<dbReference type="Proteomes" id="UP000634136">
    <property type="component" value="Unassembled WGS sequence"/>
</dbReference>
<keyword evidence="3" id="KW-1185">Reference proteome</keyword>
<gene>
    <name evidence="2" type="ORF">G2W53_008416</name>
</gene>
<accession>A0A834X842</accession>
<comment type="caution">
    <text evidence="2">The sequence shown here is derived from an EMBL/GenBank/DDBJ whole genome shotgun (WGS) entry which is preliminary data.</text>
</comment>
<feature type="region of interest" description="Disordered" evidence="1">
    <location>
        <begin position="1"/>
        <end position="29"/>
    </location>
</feature>
<reference evidence="2" key="1">
    <citation type="submission" date="2020-09" db="EMBL/GenBank/DDBJ databases">
        <title>Genome-Enabled Discovery of Anthraquinone Biosynthesis in Senna tora.</title>
        <authorList>
            <person name="Kang S.-H."/>
            <person name="Pandey R.P."/>
            <person name="Lee C.-M."/>
            <person name="Sim J.-S."/>
            <person name="Jeong J.-T."/>
            <person name="Choi B.-S."/>
            <person name="Jung M."/>
            <person name="Ginzburg D."/>
            <person name="Zhao K."/>
            <person name="Won S.Y."/>
            <person name="Oh T.-J."/>
            <person name="Yu Y."/>
            <person name="Kim N.-H."/>
            <person name="Lee O.R."/>
            <person name="Lee T.-H."/>
            <person name="Bashyal P."/>
            <person name="Kim T.-S."/>
            <person name="Lee W.-H."/>
            <person name="Kawkins C."/>
            <person name="Kim C.-K."/>
            <person name="Kim J.S."/>
            <person name="Ahn B.O."/>
            <person name="Rhee S.Y."/>
            <person name="Sohng J.K."/>
        </authorList>
    </citation>
    <scope>NUCLEOTIDE SEQUENCE</scope>
    <source>
        <tissue evidence="2">Leaf</tissue>
    </source>
</reference>
<proteinExistence type="predicted"/>
<evidence type="ECO:0000256" key="1">
    <source>
        <dbReference type="SAM" id="MobiDB-lite"/>
    </source>
</evidence>
<dbReference type="EMBL" id="JAAIUW010000003">
    <property type="protein sequence ID" value="KAF7839934.1"/>
    <property type="molecule type" value="Genomic_DNA"/>
</dbReference>
<evidence type="ECO:0000313" key="2">
    <source>
        <dbReference type="EMBL" id="KAF7839934.1"/>
    </source>
</evidence>
<feature type="compositionally biased region" description="Polar residues" evidence="1">
    <location>
        <begin position="16"/>
        <end position="25"/>
    </location>
</feature>
<sequence length="47" mass="5204">MSDLPDSNQRPKDTSKGNPLQSSALPTELRSADGMSLTITYIYIYVK</sequence>
<name>A0A834X842_9FABA</name>